<accession>A0ABR1RVG4</accession>
<sequence length="468" mass="51536">MSVKTSQAILALRQTLPNAHLVTPGTTDEYQSLNDSYLSGFESDLSPACIFLPKSKEEVAAFVRVLRPFVGDVQFAIRAAGRQPLPGCANVQDGITVDLRSLTGVEVRDGLVQVAAGESWGAVYERLEPRGLGVTGGGLSLFSTREGFICDNVVNFEVVVSSGEILNANARENTDLWVALRGGGNNLGIVTRFDFRTFKQGSIYAGFVWYFKQSFPDQMAALVKELTSADASVEAHLMLSIAYAQVFGNGNDVVCLNQLYYTQPIEEPPVLSPFVHVQPQRSEMNTMKIQTIFEATKEQSAAGKSMIRCLYMNVCVKADVETLITGGNIWCEELEPVKDAAGLMCSYTLQPYPVSQLRKTSENGGNVLGLDPDNGPVINVLLLSYWAGKNDDERVTSFMQKALKRIERNAKDRGTLVPFIYWNYAFLDQEALQSYSEENVRKLRAASKKYDPDGVFQTACPGGFKLFK</sequence>
<gene>
    <name evidence="6" type="ORF">PG991_008007</name>
</gene>
<protein>
    <recommendedName>
        <fullName evidence="5">FAD-binding PCMH-type domain-containing protein</fullName>
    </recommendedName>
</protein>
<keyword evidence="4" id="KW-0560">Oxidoreductase</keyword>
<dbReference type="PROSITE" id="PS51387">
    <property type="entry name" value="FAD_PCMH"/>
    <property type="match status" value="1"/>
</dbReference>
<evidence type="ECO:0000313" key="7">
    <source>
        <dbReference type="Proteomes" id="UP001396898"/>
    </source>
</evidence>
<dbReference type="Gene3D" id="3.30.465.10">
    <property type="match status" value="1"/>
</dbReference>
<dbReference type="Gene3D" id="3.30.43.10">
    <property type="entry name" value="Uridine Diphospho-n-acetylenolpyruvylglucosamine Reductase, domain 2"/>
    <property type="match status" value="1"/>
</dbReference>
<feature type="domain" description="FAD-binding PCMH-type" evidence="5">
    <location>
        <begin position="43"/>
        <end position="200"/>
    </location>
</feature>
<organism evidence="6 7">
    <name type="scientific">Apiospora marii</name>
    <dbReference type="NCBI Taxonomy" id="335849"/>
    <lineage>
        <taxon>Eukaryota</taxon>
        <taxon>Fungi</taxon>
        <taxon>Dikarya</taxon>
        <taxon>Ascomycota</taxon>
        <taxon>Pezizomycotina</taxon>
        <taxon>Sordariomycetes</taxon>
        <taxon>Xylariomycetidae</taxon>
        <taxon>Amphisphaeriales</taxon>
        <taxon>Apiosporaceae</taxon>
        <taxon>Apiospora</taxon>
    </lineage>
</organism>
<dbReference type="Proteomes" id="UP001396898">
    <property type="component" value="Unassembled WGS sequence"/>
</dbReference>
<dbReference type="InterPro" id="IPR016167">
    <property type="entry name" value="FAD-bd_PCMH_sub1"/>
</dbReference>
<evidence type="ECO:0000256" key="4">
    <source>
        <dbReference type="ARBA" id="ARBA00023002"/>
    </source>
</evidence>
<proteinExistence type="inferred from homology"/>
<evidence type="ECO:0000256" key="3">
    <source>
        <dbReference type="ARBA" id="ARBA00022827"/>
    </source>
</evidence>
<dbReference type="InterPro" id="IPR050416">
    <property type="entry name" value="FAD-linked_Oxidoreductase"/>
</dbReference>
<dbReference type="InterPro" id="IPR016169">
    <property type="entry name" value="FAD-bd_PCMH_sub2"/>
</dbReference>
<evidence type="ECO:0000256" key="1">
    <source>
        <dbReference type="ARBA" id="ARBA00005466"/>
    </source>
</evidence>
<keyword evidence="2" id="KW-0285">Flavoprotein</keyword>
<dbReference type="InterPro" id="IPR016166">
    <property type="entry name" value="FAD-bd_PCMH"/>
</dbReference>
<dbReference type="Pfam" id="PF01565">
    <property type="entry name" value="FAD_binding_4"/>
    <property type="match status" value="1"/>
</dbReference>
<dbReference type="PANTHER" id="PTHR42973">
    <property type="entry name" value="BINDING OXIDOREDUCTASE, PUTATIVE (AFU_ORTHOLOGUE AFUA_1G17690)-RELATED"/>
    <property type="match status" value="1"/>
</dbReference>
<dbReference type="InterPro" id="IPR006094">
    <property type="entry name" value="Oxid_FAD_bind_N"/>
</dbReference>
<comment type="similarity">
    <text evidence="1">Belongs to the oxygen-dependent FAD-linked oxidoreductase family.</text>
</comment>
<reference evidence="6 7" key="1">
    <citation type="submission" date="2023-01" db="EMBL/GenBank/DDBJ databases">
        <title>Analysis of 21 Apiospora genomes using comparative genomics revels a genus with tremendous synthesis potential of carbohydrate active enzymes and secondary metabolites.</title>
        <authorList>
            <person name="Sorensen T."/>
        </authorList>
    </citation>
    <scope>NUCLEOTIDE SEQUENCE [LARGE SCALE GENOMIC DNA]</scope>
    <source>
        <strain evidence="6 7">CBS 20057</strain>
    </source>
</reference>
<name>A0ABR1RVG4_9PEZI</name>
<dbReference type="EMBL" id="JAQQWI010000010">
    <property type="protein sequence ID" value="KAK8018817.1"/>
    <property type="molecule type" value="Genomic_DNA"/>
</dbReference>
<dbReference type="InterPro" id="IPR036318">
    <property type="entry name" value="FAD-bd_PCMH-like_sf"/>
</dbReference>
<comment type="caution">
    <text evidence="6">The sequence shown here is derived from an EMBL/GenBank/DDBJ whole genome shotgun (WGS) entry which is preliminary data.</text>
</comment>
<keyword evidence="7" id="KW-1185">Reference proteome</keyword>
<evidence type="ECO:0000259" key="5">
    <source>
        <dbReference type="PROSITE" id="PS51387"/>
    </source>
</evidence>
<evidence type="ECO:0000256" key="2">
    <source>
        <dbReference type="ARBA" id="ARBA00022630"/>
    </source>
</evidence>
<dbReference type="SUPFAM" id="SSF56176">
    <property type="entry name" value="FAD-binding/transporter-associated domain-like"/>
    <property type="match status" value="1"/>
</dbReference>
<evidence type="ECO:0000313" key="6">
    <source>
        <dbReference type="EMBL" id="KAK8018817.1"/>
    </source>
</evidence>
<dbReference type="PANTHER" id="PTHR42973:SF22">
    <property type="entry name" value="FAD-BINDING PCMH-TYPE DOMAIN-CONTAINING PROTEIN-RELATED"/>
    <property type="match status" value="1"/>
</dbReference>
<keyword evidence="3" id="KW-0274">FAD</keyword>
<dbReference type="Gene3D" id="3.40.462.20">
    <property type="match status" value="1"/>
</dbReference>